<evidence type="ECO:0000313" key="2">
    <source>
        <dbReference type="EMBL" id="KAF2809666.1"/>
    </source>
</evidence>
<reference evidence="4" key="3">
    <citation type="submission" date="2025-04" db="UniProtKB">
        <authorList>
            <consortium name="RefSeq"/>
        </authorList>
    </citation>
    <scope>IDENTIFICATION</scope>
    <source>
        <strain evidence="4">CBS 304.34</strain>
    </source>
</reference>
<organism evidence="2">
    <name type="scientific">Mytilinidion resinicola</name>
    <dbReference type="NCBI Taxonomy" id="574789"/>
    <lineage>
        <taxon>Eukaryota</taxon>
        <taxon>Fungi</taxon>
        <taxon>Dikarya</taxon>
        <taxon>Ascomycota</taxon>
        <taxon>Pezizomycotina</taxon>
        <taxon>Dothideomycetes</taxon>
        <taxon>Pleosporomycetidae</taxon>
        <taxon>Mytilinidiales</taxon>
        <taxon>Mytilinidiaceae</taxon>
        <taxon>Mytilinidion</taxon>
    </lineage>
</organism>
<feature type="region of interest" description="Disordered" evidence="1">
    <location>
        <begin position="1"/>
        <end position="73"/>
    </location>
</feature>
<sequence>MDVDQESDPSVSQPKEKPIVESILQRDHTSSLSPLSEVPTEKTGTPLQEPAVLSEAEASEGSEAASQKPSTPMQNFSRSLLLREINGLALLALKEKPTMAEIAEWFCKTLPSHKKANMVRLKKTLGPVLTQHKHFLGSSEGGDRKRWRFSAREIKQMYARDLADCFEAASIPSPNQSPSGSEDESLEIERESDFQLTASSPLASSQGGSHWQQVTRGIYKLSKGPAPNGDLEVYSRARTVHLKDECYSTESEVKYSHPDGKGDGKEAWGKIDRIELLDNGRCQIRTLRYVDKNEASALGCKNLREWPRNVRYMRRRQSVMDEISGDDLRGCLSPRESNSVSPALYLSLEDKCKIRVDYSVVGDNQMRHGVDWVESSSDVEDIGTLPEPSPRNRTSNKSRTLQEQASGGHQEDLASSKDQVAQPVPTDKHPKELSAPLVTQPDEGSMAVQSDPISPNPSVRSSGRGRDTMRTALTSSIATDSTPRSEPLFVPTTKISPKRAIVSKDFNAAFPEYVSWDAEERARKIKEIQQRPSRKATFGKKLAFARTHRSNPHVEIEPPKKLLAKKPRSSSPEVVSDKQPSGELSDSSESQKDEQEDGNGLKKLLGLPPSFIPIVYENQLAFRDGTLVS</sequence>
<proteinExistence type="predicted"/>
<dbReference type="OrthoDB" id="5431456at2759"/>
<name>A0A6A6YLB1_9PEZI</name>
<feature type="region of interest" description="Disordered" evidence="1">
    <location>
        <begin position="525"/>
        <end position="606"/>
    </location>
</feature>
<gene>
    <name evidence="2 4" type="ORF">BDZ99DRAFT_33807</name>
</gene>
<evidence type="ECO:0000313" key="3">
    <source>
        <dbReference type="Proteomes" id="UP000504636"/>
    </source>
</evidence>
<dbReference type="AlphaFoldDB" id="A0A6A6YLB1"/>
<reference evidence="2 4" key="1">
    <citation type="journal article" date="2020" name="Stud. Mycol.">
        <title>101 Dothideomycetes genomes: a test case for predicting lifestyles and emergence of pathogens.</title>
        <authorList>
            <person name="Haridas S."/>
            <person name="Albert R."/>
            <person name="Binder M."/>
            <person name="Bloem J."/>
            <person name="Labutti K."/>
            <person name="Salamov A."/>
            <person name="Andreopoulos B."/>
            <person name="Baker S."/>
            <person name="Barry K."/>
            <person name="Bills G."/>
            <person name="Bluhm B."/>
            <person name="Cannon C."/>
            <person name="Castanera R."/>
            <person name="Culley D."/>
            <person name="Daum C."/>
            <person name="Ezra D."/>
            <person name="Gonzalez J."/>
            <person name="Henrissat B."/>
            <person name="Kuo A."/>
            <person name="Liang C."/>
            <person name="Lipzen A."/>
            <person name="Lutzoni F."/>
            <person name="Magnuson J."/>
            <person name="Mondo S."/>
            <person name="Nolan M."/>
            <person name="Ohm R."/>
            <person name="Pangilinan J."/>
            <person name="Park H.-J."/>
            <person name="Ramirez L."/>
            <person name="Alfaro M."/>
            <person name="Sun H."/>
            <person name="Tritt A."/>
            <person name="Yoshinaga Y."/>
            <person name="Zwiers L.-H."/>
            <person name="Turgeon B."/>
            <person name="Goodwin S."/>
            <person name="Spatafora J."/>
            <person name="Crous P."/>
            <person name="Grigoriev I."/>
        </authorList>
    </citation>
    <scope>NUCLEOTIDE SEQUENCE</scope>
    <source>
        <strain evidence="2 4">CBS 304.34</strain>
    </source>
</reference>
<accession>A0A6A6YLB1</accession>
<dbReference type="RefSeq" id="XP_033576630.1">
    <property type="nucleotide sequence ID" value="XM_033714329.1"/>
</dbReference>
<feature type="region of interest" description="Disordered" evidence="1">
    <location>
        <begin position="169"/>
        <end position="192"/>
    </location>
</feature>
<protein>
    <submittedName>
        <fullName evidence="2 4">Uncharacterized protein</fullName>
    </submittedName>
</protein>
<feature type="compositionally biased region" description="Low complexity" evidence="1">
    <location>
        <begin position="54"/>
        <end position="66"/>
    </location>
</feature>
<feature type="region of interest" description="Disordered" evidence="1">
    <location>
        <begin position="372"/>
        <end position="466"/>
    </location>
</feature>
<evidence type="ECO:0000313" key="4">
    <source>
        <dbReference type="RefSeq" id="XP_033576630.1"/>
    </source>
</evidence>
<dbReference type="Proteomes" id="UP000504636">
    <property type="component" value="Unplaced"/>
</dbReference>
<keyword evidence="3" id="KW-1185">Reference proteome</keyword>
<dbReference type="EMBL" id="MU003701">
    <property type="protein sequence ID" value="KAF2809666.1"/>
    <property type="molecule type" value="Genomic_DNA"/>
</dbReference>
<feature type="compositionally biased region" description="Polar residues" evidence="1">
    <location>
        <begin position="447"/>
        <end position="461"/>
    </location>
</feature>
<dbReference type="GeneID" id="54455222"/>
<reference evidence="4" key="2">
    <citation type="submission" date="2020-04" db="EMBL/GenBank/DDBJ databases">
        <authorList>
            <consortium name="NCBI Genome Project"/>
        </authorList>
    </citation>
    <scope>NUCLEOTIDE SEQUENCE</scope>
    <source>
        <strain evidence="4">CBS 304.34</strain>
    </source>
</reference>
<feature type="compositionally biased region" description="Basic and acidic residues" evidence="1">
    <location>
        <begin position="14"/>
        <end position="29"/>
    </location>
</feature>
<evidence type="ECO:0000256" key="1">
    <source>
        <dbReference type="SAM" id="MobiDB-lite"/>
    </source>
</evidence>
<feature type="compositionally biased region" description="Polar residues" evidence="1">
    <location>
        <begin position="391"/>
        <end position="407"/>
    </location>
</feature>